<name>A0A9P0KK87_ACAOB</name>
<evidence type="ECO:0000313" key="2">
    <source>
        <dbReference type="Proteomes" id="UP001152888"/>
    </source>
</evidence>
<dbReference type="Proteomes" id="UP001152888">
    <property type="component" value="Unassembled WGS sequence"/>
</dbReference>
<accession>A0A9P0KK87</accession>
<comment type="caution">
    <text evidence="1">The sequence shown here is derived from an EMBL/GenBank/DDBJ whole genome shotgun (WGS) entry which is preliminary data.</text>
</comment>
<dbReference type="AlphaFoldDB" id="A0A9P0KK87"/>
<reference evidence="1" key="1">
    <citation type="submission" date="2022-03" db="EMBL/GenBank/DDBJ databases">
        <authorList>
            <person name="Sayadi A."/>
        </authorList>
    </citation>
    <scope>NUCLEOTIDE SEQUENCE</scope>
</reference>
<protein>
    <submittedName>
        <fullName evidence="1">Uncharacterized protein</fullName>
    </submittedName>
</protein>
<evidence type="ECO:0000313" key="1">
    <source>
        <dbReference type="EMBL" id="CAH1977189.1"/>
    </source>
</evidence>
<gene>
    <name evidence="1" type="ORF">ACAOBT_LOCUS12519</name>
</gene>
<proteinExistence type="predicted"/>
<keyword evidence="2" id="KW-1185">Reference proteome</keyword>
<sequence>MAFSCKNITSFRLIKQDCFWMSAACTR</sequence>
<dbReference type="EMBL" id="CAKOFQ010006855">
    <property type="protein sequence ID" value="CAH1977189.1"/>
    <property type="molecule type" value="Genomic_DNA"/>
</dbReference>
<organism evidence="1 2">
    <name type="scientific">Acanthoscelides obtectus</name>
    <name type="common">Bean weevil</name>
    <name type="synonym">Bruchus obtectus</name>
    <dbReference type="NCBI Taxonomy" id="200917"/>
    <lineage>
        <taxon>Eukaryota</taxon>
        <taxon>Metazoa</taxon>
        <taxon>Ecdysozoa</taxon>
        <taxon>Arthropoda</taxon>
        <taxon>Hexapoda</taxon>
        <taxon>Insecta</taxon>
        <taxon>Pterygota</taxon>
        <taxon>Neoptera</taxon>
        <taxon>Endopterygota</taxon>
        <taxon>Coleoptera</taxon>
        <taxon>Polyphaga</taxon>
        <taxon>Cucujiformia</taxon>
        <taxon>Chrysomeloidea</taxon>
        <taxon>Chrysomelidae</taxon>
        <taxon>Bruchinae</taxon>
        <taxon>Bruchini</taxon>
        <taxon>Acanthoscelides</taxon>
    </lineage>
</organism>